<evidence type="ECO:0000256" key="2">
    <source>
        <dbReference type="ARBA" id="ARBA00022692"/>
    </source>
</evidence>
<keyword evidence="7" id="KW-1185">Reference proteome</keyword>
<protein>
    <submittedName>
        <fullName evidence="6">Uncharacterized protein</fullName>
    </submittedName>
</protein>
<keyword evidence="3 5" id="KW-1133">Transmembrane helix</keyword>
<dbReference type="AlphaFoldDB" id="A0A2C9D3G9"/>
<comment type="subcellular location">
    <subcellularLocation>
        <location evidence="1">Endomembrane system</location>
        <topology evidence="1">Multi-pass membrane protein</topology>
    </subcellularLocation>
</comment>
<dbReference type="Pfam" id="PF04191">
    <property type="entry name" value="PEMT"/>
    <property type="match status" value="1"/>
</dbReference>
<dbReference type="PANTHER" id="PTHR12714:SF24">
    <property type="entry name" value="SLR1182 PROTEIN"/>
    <property type="match status" value="1"/>
</dbReference>
<dbReference type="PROSITE" id="PS50244">
    <property type="entry name" value="S5A_REDUCTASE"/>
    <property type="match status" value="1"/>
</dbReference>
<reference evidence="7" key="1">
    <citation type="submission" date="2017-09" db="EMBL/GenBank/DDBJ databases">
        <title>Genome sequence of Nannocystis excedens DSM 71.</title>
        <authorList>
            <person name="Blom J."/>
        </authorList>
    </citation>
    <scope>NUCLEOTIDE SEQUENCE [LARGE SCALE GENOMIC DNA]</scope>
    <source>
        <strain evidence="7">type strain: E19</strain>
    </source>
</reference>
<dbReference type="PANTHER" id="PTHR12714">
    <property type="entry name" value="PROTEIN-S ISOPRENYLCYSTEINE O-METHYLTRANSFERASE"/>
    <property type="match status" value="1"/>
</dbReference>
<evidence type="ECO:0000313" key="7">
    <source>
        <dbReference type="Proteomes" id="UP000223606"/>
    </source>
</evidence>
<feature type="transmembrane region" description="Helical" evidence="5">
    <location>
        <begin position="12"/>
        <end position="33"/>
    </location>
</feature>
<feature type="transmembrane region" description="Helical" evidence="5">
    <location>
        <begin position="39"/>
        <end position="60"/>
    </location>
</feature>
<accession>A0A2C9D3G9</accession>
<dbReference type="InterPro" id="IPR007318">
    <property type="entry name" value="Phopholipid_MeTrfase"/>
</dbReference>
<keyword evidence="4 5" id="KW-0472">Membrane</keyword>
<dbReference type="GO" id="GO:0012505">
    <property type="term" value="C:endomembrane system"/>
    <property type="evidence" value="ECO:0007669"/>
    <property type="project" value="UniProtKB-SubCell"/>
</dbReference>
<feature type="transmembrane region" description="Helical" evidence="5">
    <location>
        <begin position="98"/>
        <end position="122"/>
    </location>
</feature>
<proteinExistence type="predicted"/>
<keyword evidence="2 5" id="KW-0812">Transmembrane</keyword>
<evidence type="ECO:0000256" key="4">
    <source>
        <dbReference type="ARBA" id="ARBA00023136"/>
    </source>
</evidence>
<gene>
    <name evidence="6" type="ORF">HDIA_1232</name>
</gene>
<dbReference type="GO" id="GO:0016740">
    <property type="term" value="F:transferase activity"/>
    <property type="evidence" value="ECO:0007669"/>
    <property type="project" value="UniProtKB-ARBA"/>
</dbReference>
<dbReference type="OrthoDB" id="9811969at2"/>
<dbReference type="KEGG" id="hdi:HDIA_1232"/>
<dbReference type="RefSeq" id="WP_099555337.1">
    <property type="nucleotide sequence ID" value="NZ_LT960614.1"/>
</dbReference>
<evidence type="ECO:0000256" key="5">
    <source>
        <dbReference type="SAM" id="Phobius"/>
    </source>
</evidence>
<dbReference type="Proteomes" id="UP000223606">
    <property type="component" value="Chromosome 1"/>
</dbReference>
<name>A0A2C9D3G9_9HYPH</name>
<organism evidence="6 7">
    <name type="scientific">Hartmannibacter diazotrophicus</name>
    <dbReference type="NCBI Taxonomy" id="1482074"/>
    <lineage>
        <taxon>Bacteria</taxon>
        <taxon>Pseudomonadati</taxon>
        <taxon>Pseudomonadota</taxon>
        <taxon>Alphaproteobacteria</taxon>
        <taxon>Hyphomicrobiales</taxon>
        <taxon>Pleomorphomonadaceae</taxon>
        <taxon>Hartmannibacter</taxon>
    </lineage>
</organism>
<evidence type="ECO:0000256" key="3">
    <source>
        <dbReference type="ARBA" id="ARBA00022989"/>
    </source>
</evidence>
<dbReference type="EMBL" id="LT960614">
    <property type="protein sequence ID" value="SON54773.1"/>
    <property type="molecule type" value="Genomic_DNA"/>
</dbReference>
<sequence>MHIDYAVRPNQFPWPPVLLAGAFFCSLFIEAVLPTRTGISGLLGLLLFILGLALDIWAMLTLRRARTNILPNRAADRLVTRGPYRWSRNPIYVGNTTLLLGLAIIFDSAWMIMAAFAMAFAVHHLAVLREEQHLAERFGADWTAYKDRTPRWLGRQRR</sequence>
<dbReference type="Gene3D" id="1.20.120.1630">
    <property type="match status" value="1"/>
</dbReference>
<evidence type="ECO:0000256" key="1">
    <source>
        <dbReference type="ARBA" id="ARBA00004127"/>
    </source>
</evidence>
<evidence type="ECO:0000313" key="6">
    <source>
        <dbReference type="EMBL" id="SON54773.1"/>
    </source>
</evidence>